<dbReference type="InterPro" id="IPR036689">
    <property type="entry name" value="ESAT-6-like_sf"/>
</dbReference>
<dbReference type="InterPro" id="IPR010310">
    <property type="entry name" value="T7SS_ESAT-6-like"/>
</dbReference>
<dbReference type="AlphaFoldDB" id="A0A1A2Z828"/>
<dbReference type="EMBL" id="LZKJ01000108">
    <property type="protein sequence ID" value="OBI46400.1"/>
    <property type="molecule type" value="Genomic_DNA"/>
</dbReference>
<dbReference type="OrthoDB" id="5969911at2"/>
<feature type="domain" description="DUF1023" evidence="1">
    <location>
        <begin position="321"/>
        <end position="489"/>
    </location>
</feature>
<dbReference type="InterPro" id="IPR010427">
    <property type="entry name" value="DUF1023"/>
</dbReference>
<sequence length="627" mass="66528">MGVSVSTVEGSHPEKLTDAAEQVSGKITTLETIMAGEREDLAYLQQSWQGEAATAALAAGLRKLGKQERFHLRLQELKSALNNGGEQLGALRKAIVEMVHTLAKLGFSVSDDGVVTPHQWLVGRFLNGVAEKLTTVLQQLLKTFDEVDQATAAAIAQACGPSIPNPPVNVAGKHIQIPSPDTSPEDVKRWWDSLSDEQRQALIAQHPPLLGNLGGIPADARDQVNVQVMDDDIHRVEDIATRNHVSADDVVKNPGAYGLSADDVTRYQNAKNTQRGLYHDMGIDDYHGDYKGLAQYAKDHNLDMSTLRPAMLWAYDPLAFNGKGKAAIAIGNPDQSPNTAVIVPGTGASVKSGWLSDGHNDAINLYDQSAPADPNHPTAVIAWMGYDTPSSFNDLNVGNPGLAQTGGDLLAWDVNSLGVTHQDGVGEHVTVIGHSYGSTTVADAFARSGMHANDAVLLGCPGTDAARTAADFNLNGGHVYVGDASTDFVGWLGEAGGVPNALNDALGNPVGAAAGLGTDPAHEGFGATRFRAEVPGSEFIRREDHSYYYHVGSESLRSMTDIVSGHADNLASDGLLAGQRVDVPYPVTPTEVHVPGIGNVPLPHIDLPWTDPEWNRPGASVTDDHGF</sequence>
<keyword evidence="2" id="KW-0378">Hydrolase</keyword>
<proteinExistence type="predicted"/>
<dbReference type="GO" id="GO:0016787">
    <property type="term" value="F:hydrolase activity"/>
    <property type="evidence" value="ECO:0007669"/>
    <property type="project" value="UniProtKB-KW"/>
</dbReference>
<comment type="caution">
    <text evidence="2">The sequence shown here is derived from an EMBL/GenBank/DDBJ whole genome shotgun (WGS) entry which is preliminary data.</text>
</comment>
<dbReference type="SUPFAM" id="SSF140453">
    <property type="entry name" value="EsxAB dimer-like"/>
    <property type="match status" value="1"/>
</dbReference>
<reference evidence="3" key="1">
    <citation type="submission" date="2016-06" db="EMBL/GenBank/DDBJ databases">
        <authorList>
            <person name="Sutton G."/>
            <person name="Brinkac L."/>
            <person name="Sanka R."/>
            <person name="Adams M."/>
            <person name="Lau E."/>
            <person name="Sam S."/>
            <person name="Sreng N."/>
            <person name="Him V."/>
            <person name="Kerleguer A."/>
            <person name="Cheng S."/>
        </authorList>
    </citation>
    <scope>NUCLEOTIDE SEQUENCE [LARGE SCALE GENOMIC DNA]</scope>
    <source>
        <strain evidence="3">E861</strain>
    </source>
</reference>
<protein>
    <submittedName>
        <fullName evidence="2">Alpha/beta hydrolase</fullName>
    </submittedName>
</protein>
<dbReference type="Pfam" id="PF06013">
    <property type="entry name" value="WXG100"/>
    <property type="match status" value="1"/>
</dbReference>
<evidence type="ECO:0000313" key="2">
    <source>
        <dbReference type="EMBL" id="OBI46400.1"/>
    </source>
</evidence>
<accession>A0A1A2Z828</accession>
<dbReference type="Gene3D" id="1.10.287.1060">
    <property type="entry name" value="ESAT-6-like"/>
    <property type="match status" value="1"/>
</dbReference>
<gene>
    <name evidence="2" type="ORF">A5707_21465</name>
</gene>
<evidence type="ECO:0000259" key="1">
    <source>
        <dbReference type="Pfam" id="PF06259"/>
    </source>
</evidence>
<organism evidence="2 3">
    <name type="scientific">Mycobacterium kyorinense</name>
    <dbReference type="NCBI Taxonomy" id="487514"/>
    <lineage>
        <taxon>Bacteria</taxon>
        <taxon>Bacillati</taxon>
        <taxon>Actinomycetota</taxon>
        <taxon>Actinomycetes</taxon>
        <taxon>Mycobacteriales</taxon>
        <taxon>Mycobacteriaceae</taxon>
        <taxon>Mycobacterium</taxon>
    </lineage>
</organism>
<name>A0A1A2Z828_9MYCO</name>
<dbReference type="Pfam" id="PF06259">
    <property type="entry name" value="Abhydrolase_8"/>
    <property type="match status" value="1"/>
</dbReference>
<dbReference type="Proteomes" id="UP000093592">
    <property type="component" value="Unassembled WGS sequence"/>
</dbReference>
<evidence type="ECO:0000313" key="3">
    <source>
        <dbReference type="Proteomes" id="UP000093592"/>
    </source>
</evidence>
<dbReference type="RefSeq" id="WP_065014575.1">
    <property type="nucleotide sequence ID" value="NZ_LZKJ01000108.1"/>
</dbReference>
<dbReference type="ESTHER" id="9myco-a0a1a2z828">
    <property type="family name" value="Duf_1023"/>
</dbReference>